<organism evidence="1 2">
    <name type="scientific">Tanacetum coccineum</name>
    <dbReference type="NCBI Taxonomy" id="301880"/>
    <lineage>
        <taxon>Eukaryota</taxon>
        <taxon>Viridiplantae</taxon>
        <taxon>Streptophyta</taxon>
        <taxon>Embryophyta</taxon>
        <taxon>Tracheophyta</taxon>
        <taxon>Spermatophyta</taxon>
        <taxon>Magnoliopsida</taxon>
        <taxon>eudicotyledons</taxon>
        <taxon>Gunneridae</taxon>
        <taxon>Pentapetalae</taxon>
        <taxon>asterids</taxon>
        <taxon>campanulids</taxon>
        <taxon>Asterales</taxon>
        <taxon>Asteraceae</taxon>
        <taxon>Asteroideae</taxon>
        <taxon>Anthemideae</taxon>
        <taxon>Anthemidinae</taxon>
        <taxon>Tanacetum</taxon>
    </lineage>
</organism>
<evidence type="ECO:0000313" key="2">
    <source>
        <dbReference type="Proteomes" id="UP001151760"/>
    </source>
</evidence>
<accession>A0ABQ5GGX0</accession>
<reference evidence="1" key="1">
    <citation type="journal article" date="2022" name="Int. J. Mol. Sci.">
        <title>Draft Genome of Tanacetum Coccineum: Genomic Comparison of Closely Related Tanacetum-Family Plants.</title>
        <authorList>
            <person name="Yamashiro T."/>
            <person name="Shiraishi A."/>
            <person name="Nakayama K."/>
            <person name="Satake H."/>
        </authorList>
    </citation>
    <scope>NUCLEOTIDE SEQUENCE</scope>
</reference>
<protein>
    <submittedName>
        <fullName evidence="1">Uncharacterized protein</fullName>
    </submittedName>
</protein>
<dbReference type="EMBL" id="BQNB010018410">
    <property type="protein sequence ID" value="GJT74078.1"/>
    <property type="molecule type" value="Genomic_DNA"/>
</dbReference>
<sequence>MTTRRRQDFPELTLPSYVSRVNSFFLCFKMANIPIAHVSADSSGVLTKGINRALQYKKKKAKASSGDS</sequence>
<gene>
    <name evidence="1" type="ORF">Tco_1040803</name>
</gene>
<dbReference type="Proteomes" id="UP001151760">
    <property type="component" value="Unassembled WGS sequence"/>
</dbReference>
<keyword evidence="2" id="KW-1185">Reference proteome</keyword>
<comment type="caution">
    <text evidence="1">The sequence shown here is derived from an EMBL/GenBank/DDBJ whole genome shotgun (WGS) entry which is preliminary data.</text>
</comment>
<evidence type="ECO:0000313" key="1">
    <source>
        <dbReference type="EMBL" id="GJT74078.1"/>
    </source>
</evidence>
<name>A0ABQ5GGX0_9ASTR</name>
<proteinExistence type="predicted"/>
<reference evidence="1" key="2">
    <citation type="submission" date="2022-01" db="EMBL/GenBank/DDBJ databases">
        <authorList>
            <person name="Yamashiro T."/>
            <person name="Shiraishi A."/>
            <person name="Satake H."/>
            <person name="Nakayama K."/>
        </authorList>
    </citation>
    <scope>NUCLEOTIDE SEQUENCE</scope>
</reference>